<evidence type="ECO:0000313" key="2">
    <source>
        <dbReference type="Proteomes" id="UP001157186"/>
    </source>
</evidence>
<dbReference type="Proteomes" id="UP001157186">
    <property type="component" value="Unassembled WGS sequence"/>
</dbReference>
<evidence type="ECO:0000313" key="1">
    <source>
        <dbReference type="EMBL" id="GLX78724.1"/>
    </source>
</evidence>
<protein>
    <recommendedName>
        <fullName evidence="3">Gluconate 2-dehydrogenase subunit 3 family protein</fullName>
    </recommendedName>
</protein>
<reference evidence="1 2" key="1">
    <citation type="submission" date="2023-03" db="EMBL/GenBank/DDBJ databases">
        <title>Draft genome sequence of Thalassotalea insulae KCTC 62186T.</title>
        <authorList>
            <person name="Sawabe T."/>
        </authorList>
    </citation>
    <scope>NUCLEOTIDE SEQUENCE [LARGE SCALE GENOMIC DNA]</scope>
    <source>
        <strain evidence="1 2">KCTC 62186</strain>
    </source>
</reference>
<accession>A0ABQ6GTQ8</accession>
<organism evidence="1 2">
    <name type="scientific">Thalassotalea insulae</name>
    <dbReference type="NCBI Taxonomy" id="2056778"/>
    <lineage>
        <taxon>Bacteria</taxon>
        <taxon>Pseudomonadati</taxon>
        <taxon>Pseudomonadota</taxon>
        <taxon>Gammaproteobacteria</taxon>
        <taxon>Alteromonadales</taxon>
        <taxon>Colwelliaceae</taxon>
        <taxon>Thalassotalea</taxon>
    </lineage>
</organism>
<dbReference type="Pfam" id="PF13618">
    <property type="entry name" value="Gluconate_2-dh3"/>
    <property type="match status" value="1"/>
</dbReference>
<dbReference type="InterPro" id="IPR027056">
    <property type="entry name" value="Gluconate_2DH_su3"/>
</dbReference>
<dbReference type="InterPro" id="IPR006311">
    <property type="entry name" value="TAT_signal"/>
</dbReference>
<evidence type="ECO:0008006" key="3">
    <source>
        <dbReference type="Google" id="ProtNLM"/>
    </source>
</evidence>
<dbReference type="PROSITE" id="PS51318">
    <property type="entry name" value="TAT"/>
    <property type="match status" value="1"/>
</dbReference>
<sequence>MDNFFDPDKAFKTPNWLAQKISRRQMLKSAAGATAIAGASRFAVAMPTETKAQYQQALQQPQWQTLDAVLNHLLPRSASGPGAKEIHATFYLYQLVHQQPTAQDEIEFIFQGVKWLNDYSQSQLTKIFTELTSVEKEQVLKGISRSQAGSNWLNMLILNIYEAMLSPPAYGGNPQGIGWQWLEHQAGFPLPKAGQRYYELPPRSRVSTTQNQVIHKVSLTNPQSSSLIGKTKA</sequence>
<name>A0ABQ6GTQ8_9GAMM</name>
<proteinExistence type="predicted"/>
<gene>
    <name evidence="1" type="ORF">tinsulaeT_20640</name>
</gene>
<dbReference type="RefSeq" id="WP_284244596.1">
    <property type="nucleotide sequence ID" value="NZ_BSST01000001.1"/>
</dbReference>
<keyword evidence="2" id="KW-1185">Reference proteome</keyword>
<comment type="caution">
    <text evidence="1">The sequence shown here is derived from an EMBL/GenBank/DDBJ whole genome shotgun (WGS) entry which is preliminary data.</text>
</comment>
<dbReference type="EMBL" id="BSST01000001">
    <property type="protein sequence ID" value="GLX78724.1"/>
    <property type="molecule type" value="Genomic_DNA"/>
</dbReference>